<evidence type="ECO:0000313" key="3">
    <source>
        <dbReference type="EMBL" id="NMN01754.1"/>
    </source>
</evidence>
<evidence type="ECO:0000313" key="4">
    <source>
        <dbReference type="Proteomes" id="UP000553756"/>
    </source>
</evidence>
<organism evidence="3 4">
    <name type="scientific">Bifidobacterium panos</name>
    <dbReference type="NCBI Taxonomy" id="2675321"/>
    <lineage>
        <taxon>Bacteria</taxon>
        <taxon>Bacillati</taxon>
        <taxon>Actinomycetota</taxon>
        <taxon>Actinomycetes</taxon>
        <taxon>Bifidobacteriales</taxon>
        <taxon>Bifidobacteriaceae</taxon>
        <taxon>Bifidobacterium</taxon>
    </lineage>
</organism>
<evidence type="ECO:0000259" key="1">
    <source>
        <dbReference type="Pfam" id="PF13173"/>
    </source>
</evidence>
<accession>A0ABX1SYR6</accession>
<dbReference type="InterPro" id="IPR041682">
    <property type="entry name" value="AAA_14"/>
</dbReference>
<dbReference type="Proteomes" id="UP000553756">
    <property type="component" value="Unassembled WGS sequence"/>
</dbReference>
<dbReference type="SUPFAM" id="SSF52540">
    <property type="entry name" value="P-loop containing nucleoside triphosphate hydrolases"/>
    <property type="match status" value="1"/>
</dbReference>
<keyword evidence="4" id="KW-1185">Reference proteome</keyword>
<dbReference type="InterPro" id="IPR025420">
    <property type="entry name" value="DUF4143"/>
</dbReference>
<evidence type="ECO:0000259" key="2">
    <source>
        <dbReference type="Pfam" id="PF13635"/>
    </source>
</evidence>
<feature type="domain" description="AAA" evidence="1">
    <location>
        <begin position="22"/>
        <end position="156"/>
    </location>
</feature>
<dbReference type="PANTHER" id="PTHR33295:SF7">
    <property type="entry name" value="ATPASE"/>
    <property type="match status" value="1"/>
</dbReference>
<sequence>MTAYLKRKADDYLDRWLADADRKPLIVKGPRQVGKTATIRRFAERHYDNLVEINFAEEPKYKSITADGYDAASIIRNISLIDPSKRFEPGRTLIFFDELQDHPDIATALKFLKLDGRFDVICSGSMLGVNYNAIESNSVGYKSDYNMHSLDFEEFLWARGYGEDTREDMLSCLCEARPFSRTQMDVFGSLFLDYCTLGGMPEVVSTFTAKNTFEGTLQLQRQLVLDYSEDIRKYADGMDQARILNVFNHIPVQLSKENKKFQISKVASGARFKDYRGCVEWLESSGMTLICRCLQFPQLPLKGNYDENKFKIYFADSGLFVSMLDDEASDDLRANRNLGIYKGALYESIVAEALSKSGYGLYYFKKDNSTLEEDFFVRTRNHLVPVEAKARGGKTKSMRTLIGSGAYPDIRFGIKLSAGNIGSSNHVFTMPHFTAFLLRDLLKAYDEGTAPLLDNPER</sequence>
<dbReference type="Pfam" id="PF13635">
    <property type="entry name" value="DUF4143"/>
    <property type="match status" value="1"/>
</dbReference>
<feature type="domain" description="DUF4143" evidence="2">
    <location>
        <begin position="229"/>
        <end position="390"/>
    </location>
</feature>
<dbReference type="Gene3D" id="3.40.50.300">
    <property type="entry name" value="P-loop containing nucleotide triphosphate hydrolases"/>
    <property type="match status" value="1"/>
</dbReference>
<dbReference type="PANTHER" id="PTHR33295">
    <property type="entry name" value="ATPASE"/>
    <property type="match status" value="1"/>
</dbReference>
<reference evidence="3 4" key="1">
    <citation type="submission" date="2020-02" db="EMBL/GenBank/DDBJ databases">
        <title>Characterization of phylogenetic diversity of novel bifidobacterial species isolated in Czech ZOOs.</title>
        <authorList>
            <person name="Lugli G.A."/>
            <person name="Vera N.B."/>
            <person name="Ventura M."/>
        </authorList>
    </citation>
    <scope>NUCLEOTIDE SEQUENCE [LARGE SCALE GENOMIC DNA]</scope>
    <source>
        <strain evidence="3 4">DSM 109963</strain>
    </source>
</reference>
<proteinExistence type="predicted"/>
<comment type="caution">
    <text evidence="3">The sequence shown here is derived from an EMBL/GenBank/DDBJ whole genome shotgun (WGS) entry which is preliminary data.</text>
</comment>
<protein>
    <submittedName>
        <fullName evidence="3">ATPase AAA</fullName>
    </submittedName>
</protein>
<dbReference type="Pfam" id="PF13173">
    <property type="entry name" value="AAA_14"/>
    <property type="match status" value="1"/>
</dbReference>
<gene>
    <name evidence="3" type="ORF">G1C94_0375</name>
</gene>
<name>A0ABX1SYR6_9BIFI</name>
<dbReference type="InterPro" id="IPR027417">
    <property type="entry name" value="P-loop_NTPase"/>
</dbReference>
<dbReference type="EMBL" id="JAAIIJ010000003">
    <property type="protein sequence ID" value="NMN01754.1"/>
    <property type="molecule type" value="Genomic_DNA"/>
</dbReference>